<dbReference type="PATRIC" id="fig|1003195.29.peg.5564"/>
<name>G8X185_STREN</name>
<reference evidence="2" key="1">
    <citation type="submission" date="2011-12" db="EMBL/GenBank/DDBJ databases">
        <title>Complete genome sequence of Streptomyces cattleya strain DSM 46488.</title>
        <authorList>
            <person name="Ou H.-Y."/>
            <person name="Li P."/>
            <person name="Zhao C."/>
            <person name="O'Hagan D."/>
            <person name="Deng Z."/>
        </authorList>
    </citation>
    <scope>NUCLEOTIDE SEQUENCE [LARGE SCALE GENOMIC DNA]</scope>
    <source>
        <strain evidence="2">ATCC 35852 / DSM 46488 / JCM 4925 / NBRC 14057 / NRRL 8057</strain>
    </source>
</reference>
<proteinExistence type="predicted"/>
<keyword evidence="2" id="KW-1185">Reference proteome</keyword>
<evidence type="ECO:0000313" key="2">
    <source>
        <dbReference type="Proteomes" id="UP000007842"/>
    </source>
</evidence>
<evidence type="ECO:0000313" key="1">
    <source>
        <dbReference type="EMBL" id="AEW97954.1"/>
    </source>
</evidence>
<sequence length="59" mass="6585">MSTLYAQIIGICHTARHADAPARPPPGDTGRRPHVLFATLRNQAISGVRWRAGRWGERH</sequence>
<gene>
    <name evidence="1" type="ordered locus">SCATT_55830</name>
</gene>
<organism evidence="1 2">
    <name type="scientific">Streptantibioticus cattleyicolor (strain ATCC 35852 / DSM 46488 / JCM 4925 / NBRC 14057 / NRRL 8057)</name>
    <name type="common">Streptomyces cattleya</name>
    <dbReference type="NCBI Taxonomy" id="1003195"/>
    <lineage>
        <taxon>Bacteria</taxon>
        <taxon>Bacillati</taxon>
        <taxon>Actinomycetota</taxon>
        <taxon>Actinomycetes</taxon>
        <taxon>Kitasatosporales</taxon>
        <taxon>Streptomycetaceae</taxon>
        <taxon>Streptantibioticus</taxon>
    </lineage>
</organism>
<dbReference type="KEGG" id="scy:SCATT_55830"/>
<dbReference type="Proteomes" id="UP000007842">
    <property type="component" value="Chromosome"/>
</dbReference>
<accession>G8X185</accession>
<dbReference type="EMBL" id="CP003219">
    <property type="protein sequence ID" value="AEW97954.1"/>
    <property type="molecule type" value="Genomic_DNA"/>
</dbReference>
<dbReference type="STRING" id="1003195.SCATT_55830"/>
<dbReference type="AlphaFoldDB" id="G8X185"/>
<dbReference type="HOGENOM" id="CLU_2958693_0_0_11"/>
<protein>
    <submittedName>
        <fullName evidence="1">Uncharacterized protein</fullName>
    </submittedName>
</protein>